<evidence type="ECO:0000256" key="5">
    <source>
        <dbReference type="ARBA" id="ARBA00022989"/>
    </source>
</evidence>
<feature type="transmembrane region" description="Helical" evidence="8">
    <location>
        <begin position="178"/>
        <end position="201"/>
    </location>
</feature>
<proteinExistence type="predicted"/>
<dbReference type="RefSeq" id="XP_018264148.2">
    <property type="nucleotide sequence ID" value="XM_018407340.2"/>
</dbReference>
<feature type="domain" description="Citrate transporter-like" evidence="9">
    <location>
        <begin position="146"/>
        <end position="565"/>
    </location>
</feature>
<reference evidence="10" key="1">
    <citation type="submission" date="2013-07" db="EMBL/GenBank/DDBJ databases">
        <authorList>
            <consortium name="The Broad Institute Genome Sequencing Platform"/>
            <person name="Cuomo C."/>
            <person name="Litvintseva A."/>
            <person name="Chen Y."/>
            <person name="Heitman J."/>
            <person name="Sun S."/>
            <person name="Springer D."/>
            <person name="Dromer F."/>
            <person name="Young S.K."/>
            <person name="Zeng Q."/>
            <person name="Gargeya S."/>
            <person name="Fitzgerald M."/>
            <person name="Abouelleil A."/>
            <person name="Alvarado L."/>
            <person name="Berlin A.M."/>
            <person name="Chapman S.B."/>
            <person name="Dewar J."/>
            <person name="Goldberg J."/>
            <person name="Griggs A."/>
            <person name="Gujja S."/>
            <person name="Hansen M."/>
            <person name="Howarth C."/>
            <person name="Imamovic A."/>
            <person name="Larimer J."/>
            <person name="McCowan C."/>
            <person name="Murphy C."/>
            <person name="Pearson M."/>
            <person name="Priest M."/>
            <person name="Roberts A."/>
            <person name="Saif S."/>
            <person name="Shea T."/>
            <person name="Sykes S."/>
            <person name="Wortman J."/>
            <person name="Nusbaum C."/>
            <person name="Birren B."/>
        </authorList>
    </citation>
    <scope>NUCLEOTIDE SEQUENCE</scope>
    <source>
        <strain evidence="10">CBS 10117</strain>
    </source>
</reference>
<name>A0AAJ8KPX7_9TREE</name>
<feature type="compositionally biased region" description="Basic and acidic residues" evidence="7">
    <location>
        <begin position="107"/>
        <end position="117"/>
    </location>
</feature>
<dbReference type="EMBL" id="CP144533">
    <property type="protein sequence ID" value="WWC61427.1"/>
    <property type="molecule type" value="Genomic_DNA"/>
</dbReference>
<feature type="transmembrane region" description="Helical" evidence="8">
    <location>
        <begin position="535"/>
        <end position="560"/>
    </location>
</feature>
<feature type="transmembrane region" description="Helical" evidence="8">
    <location>
        <begin position="222"/>
        <end position="240"/>
    </location>
</feature>
<evidence type="ECO:0000256" key="2">
    <source>
        <dbReference type="ARBA" id="ARBA00022448"/>
    </source>
</evidence>
<feature type="transmembrane region" description="Helical" evidence="8">
    <location>
        <begin position="626"/>
        <end position="649"/>
    </location>
</feature>
<evidence type="ECO:0000256" key="6">
    <source>
        <dbReference type="ARBA" id="ARBA00023136"/>
    </source>
</evidence>
<accession>A0AAJ8KPX7</accession>
<evidence type="ECO:0000259" key="9">
    <source>
        <dbReference type="Pfam" id="PF03600"/>
    </source>
</evidence>
<dbReference type="Proteomes" id="UP000078595">
    <property type="component" value="Chromosome 4"/>
</dbReference>
<feature type="transmembrane region" description="Helical" evidence="8">
    <location>
        <begin position="376"/>
        <end position="394"/>
    </location>
</feature>
<keyword evidence="6 8" id="KW-0472">Membrane</keyword>
<feature type="compositionally biased region" description="Polar residues" evidence="7">
    <location>
        <begin position="410"/>
        <end position="424"/>
    </location>
</feature>
<evidence type="ECO:0000256" key="7">
    <source>
        <dbReference type="SAM" id="MobiDB-lite"/>
    </source>
</evidence>
<keyword evidence="3" id="KW-1003">Cell membrane</keyword>
<dbReference type="InterPro" id="IPR004680">
    <property type="entry name" value="Cit_transptr-like_dom"/>
</dbReference>
<dbReference type="PANTHER" id="PTHR43302">
    <property type="entry name" value="TRANSPORTER ARSB-RELATED"/>
    <property type="match status" value="1"/>
</dbReference>
<feature type="transmembrane region" description="Helical" evidence="8">
    <location>
        <begin position="581"/>
        <end position="606"/>
    </location>
</feature>
<feature type="transmembrane region" description="Helical" evidence="8">
    <location>
        <begin position="139"/>
        <end position="158"/>
    </location>
</feature>
<organism evidence="10 11">
    <name type="scientific">Kwoniella dejecticola CBS 10117</name>
    <dbReference type="NCBI Taxonomy" id="1296121"/>
    <lineage>
        <taxon>Eukaryota</taxon>
        <taxon>Fungi</taxon>
        <taxon>Dikarya</taxon>
        <taxon>Basidiomycota</taxon>
        <taxon>Agaricomycotina</taxon>
        <taxon>Tremellomycetes</taxon>
        <taxon>Tremellales</taxon>
        <taxon>Cryptococcaceae</taxon>
        <taxon>Kwoniella</taxon>
    </lineage>
</organism>
<feature type="transmembrane region" description="Helical" evidence="8">
    <location>
        <begin position="16"/>
        <end position="36"/>
    </location>
</feature>
<evidence type="ECO:0000256" key="1">
    <source>
        <dbReference type="ARBA" id="ARBA00004651"/>
    </source>
</evidence>
<keyword evidence="2" id="KW-0813">Transport</keyword>
<feature type="compositionally biased region" description="Polar residues" evidence="7">
    <location>
        <begin position="94"/>
        <end position="103"/>
    </location>
</feature>
<evidence type="ECO:0000256" key="4">
    <source>
        <dbReference type="ARBA" id="ARBA00022692"/>
    </source>
</evidence>
<keyword evidence="11" id="KW-1185">Reference proteome</keyword>
<dbReference type="AlphaFoldDB" id="A0AAJ8KPX7"/>
<dbReference type="GeneID" id="28967729"/>
<feature type="region of interest" description="Disordered" evidence="7">
    <location>
        <begin position="402"/>
        <end position="458"/>
    </location>
</feature>
<dbReference type="KEGG" id="kdj:28967729"/>
<dbReference type="PANTHER" id="PTHR43302:SF5">
    <property type="entry name" value="TRANSPORTER ARSB-RELATED"/>
    <property type="match status" value="1"/>
</dbReference>
<keyword evidence="5 8" id="KW-1133">Transmembrane helix</keyword>
<gene>
    <name evidence="10" type="ORF">I303_104011</name>
</gene>
<dbReference type="GO" id="GO:0005886">
    <property type="term" value="C:plasma membrane"/>
    <property type="evidence" value="ECO:0007669"/>
    <property type="project" value="UniProtKB-SubCell"/>
</dbReference>
<feature type="transmembrane region" description="Helical" evidence="8">
    <location>
        <begin position="341"/>
        <end position="364"/>
    </location>
</feature>
<feature type="transmembrane region" description="Helical" evidence="8">
    <location>
        <begin position="297"/>
        <end position="320"/>
    </location>
</feature>
<dbReference type="Pfam" id="PF03600">
    <property type="entry name" value="CitMHS"/>
    <property type="match status" value="1"/>
</dbReference>
<evidence type="ECO:0000256" key="3">
    <source>
        <dbReference type="ARBA" id="ARBA00022475"/>
    </source>
</evidence>
<reference evidence="10" key="2">
    <citation type="submission" date="2024-02" db="EMBL/GenBank/DDBJ databases">
        <title>Comparative genomics of Cryptococcus and Kwoniella reveals pathogenesis evolution and contrasting modes of karyotype evolution via chromosome fusion or intercentromeric recombination.</title>
        <authorList>
            <person name="Coelho M.A."/>
            <person name="David-Palma M."/>
            <person name="Shea T."/>
            <person name="Bowers K."/>
            <person name="McGinley-Smith S."/>
            <person name="Mohammad A.W."/>
            <person name="Gnirke A."/>
            <person name="Yurkov A.M."/>
            <person name="Nowrousian M."/>
            <person name="Sun S."/>
            <person name="Cuomo C.A."/>
            <person name="Heitman J."/>
        </authorList>
    </citation>
    <scope>NUCLEOTIDE SEQUENCE</scope>
    <source>
        <strain evidence="10">CBS 10117</strain>
    </source>
</reference>
<evidence type="ECO:0000313" key="11">
    <source>
        <dbReference type="Proteomes" id="UP000078595"/>
    </source>
</evidence>
<dbReference type="GO" id="GO:0055085">
    <property type="term" value="P:transmembrane transport"/>
    <property type="evidence" value="ECO:0007669"/>
    <property type="project" value="InterPro"/>
</dbReference>
<protein>
    <recommendedName>
        <fullName evidence="9">Citrate transporter-like domain-containing protein</fullName>
    </recommendedName>
</protein>
<evidence type="ECO:0000313" key="10">
    <source>
        <dbReference type="EMBL" id="WWC61427.1"/>
    </source>
</evidence>
<keyword evidence="4 8" id="KW-0812">Transmembrane</keyword>
<feature type="region of interest" description="Disordered" evidence="7">
    <location>
        <begin position="65"/>
        <end position="117"/>
    </location>
</feature>
<feature type="transmembrane region" description="Helical" evidence="8">
    <location>
        <begin position="495"/>
        <end position="515"/>
    </location>
</feature>
<evidence type="ECO:0000256" key="8">
    <source>
        <dbReference type="SAM" id="Phobius"/>
    </source>
</evidence>
<comment type="subcellular location">
    <subcellularLocation>
        <location evidence="1">Cell membrane</location>
        <topology evidence="1">Multi-pass membrane protein</topology>
    </subcellularLocation>
</comment>
<sequence>MAITPLEDGSDRSIDARSIVTLIVFFVCNALVIYPLRIPFPLFLSRGCDALQDKISFEIPCERHEKIPKSPSSSSINAGVGETSTLPPAEELESSSTNRNIAQPQDPDQRNVHVREEKAVDSDTPCARRCRCKRLYFPLDLRTVPVIGVLLLLASTCIPPSVVRRGIVGSSGVKPYDIMTLFTCFAYISISLDCTGLLRYLAFLISSKSTASGGGRRLYNSFYLFFALIGLMFGNDPLILSGTPFLSYFTSHSAIEPPTAFLFSHFQVSNLVSAFLVSSNPTNLVLTSAFGISFLKYSAWLALPTIGSAIILFPTLKWIVFNKKGLIPHTIYPPHINPRDALVDPFGAVFNATVFIITVVSLVGLSAGHLLEGTEGVWTVTVPAAGLVFIRNLIDDWRKREERVTKKQQPRGTIQSRITGTGTDTGVAEKRNTADLAPQATTGAERPNGGDDTTVEARPQDPVKQKRLIPFRPLSPFTDNFPNTSVVLSRCPWPLLPFAFSFFILVEGLQHTGWIRVFGDWWGHWESVGGVAGSVWLMGVLSVIGCNIFGTNIGATILLARVLQHWGTTRTVSDRSLYGAIFSLAVGSNFGAYSFVFSASLAGLLWRSILAQKGTLITMKENIRWNIIPVVVTMIVGCLIVAGEVCVMYKS</sequence>